<proteinExistence type="predicted"/>
<gene>
    <name evidence="2" type="ORF">SPIL2461_LOCUS15283</name>
</gene>
<reference evidence="2" key="1">
    <citation type="submission" date="2021-02" db="EMBL/GenBank/DDBJ databases">
        <authorList>
            <person name="Dougan E. K."/>
            <person name="Rhodes N."/>
            <person name="Thang M."/>
            <person name="Chan C."/>
        </authorList>
    </citation>
    <scope>NUCLEOTIDE SEQUENCE</scope>
</reference>
<feature type="compositionally biased region" description="Low complexity" evidence="1">
    <location>
        <begin position="176"/>
        <end position="194"/>
    </location>
</feature>
<organism evidence="2 3">
    <name type="scientific">Symbiodinium pilosum</name>
    <name type="common">Dinoflagellate</name>
    <dbReference type="NCBI Taxonomy" id="2952"/>
    <lineage>
        <taxon>Eukaryota</taxon>
        <taxon>Sar</taxon>
        <taxon>Alveolata</taxon>
        <taxon>Dinophyceae</taxon>
        <taxon>Suessiales</taxon>
        <taxon>Symbiodiniaceae</taxon>
        <taxon>Symbiodinium</taxon>
    </lineage>
</organism>
<evidence type="ECO:0000256" key="1">
    <source>
        <dbReference type="SAM" id="MobiDB-lite"/>
    </source>
</evidence>
<comment type="caution">
    <text evidence="2">The sequence shown here is derived from an EMBL/GenBank/DDBJ whole genome shotgun (WGS) entry which is preliminary data.</text>
</comment>
<name>A0A812UB75_SYMPI</name>
<dbReference type="OrthoDB" id="446137at2759"/>
<accession>A0A812UB75</accession>
<feature type="region of interest" description="Disordered" evidence="1">
    <location>
        <begin position="158"/>
        <end position="196"/>
    </location>
</feature>
<evidence type="ECO:0000313" key="3">
    <source>
        <dbReference type="Proteomes" id="UP000649617"/>
    </source>
</evidence>
<feature type="region of interest" description="Disordered" evidence="1">
    <location>
        <begin position="912"/>
        <end position="938"/>
    </location>
</feature>
<protein>
    <submittedName>
        <fullName evidence="2">Uncharacterized protein</fullName>
    </submittedName>
</protein>
<evidence type="ECO:0000313" key="2">
    <source>
        <dbReference type="EMBL" id="CAE7568075.1"/>
    </source>
</evidence>
<keyword evidence="3" id="KW-1185">Reference proteome</keyword>
<dbReference type="EMBL" id="CAJNIZ010036847">
    <property type="protein sequence ID" value="CAE7568075.1"/>
    <property type="molecule type" value="Genomic_DNA"/>
</dbReference>
<dbReference type="Proteomes" id="UP000649617">
    <property type="component" value="Unassembled WGS sequence"/>
</dbReference>
<dbReference type="AlphaFoldDB" id="A0A812UB75"/>
<sequence>MAVLNCGFLRLFQWPLRSDSMRRLEMNKGQAQYSLVDMKKAPSFQEARPGHPPCILLTRVKAGLLFGEKAVTEGLCATGGKAEALFRALQQQMQRFQDSHAKQWSYGTHPAAKPQYVLPTGTAQMNLLEVLNGFTWSEFRPDVTSHPVHNPVLLQVSKDSQDGVGSEEALVKSSRPGKTAKPTKTPKAPSKTGSFEAKACRAQEDLNTHRYPPEDYGNASVRLVFPATPIGDVHLLIQKIQVVQFDIVGELVRNSDTTFLFEITGKEGPGTAFAYVEGIDFKAPDSAVPGITKAASSIDSFFRPVFTFGQKKADSLKEGPLMMKFKMRGEFKLSEGDHWEVLPKAVSDVKLVFGRGGLVQGLINYLVSAYGNMDEIFLKSVWPLLASAIPESLGKVFVQIPQRVGKMGHKFGIQGSCVVWDESNEKCATDQVHVQLKDSTTVALLPKPLTEKYLVSHDCSQDECEAAEESLPLTLLRSYANASSQVPAVFGGTSVETSFDMEYSSTLFPKIYMDSSANAPMKVLEIALGGQGSVLSNLLPGAPGKLTAVGSIVVIEGNKVVIPEVRLERLRLPLLLGGQSEALELNVTLAKVKATSDAPASMIDVMVAYFDATLDQASGLAFKKAGGSSPYPLLEVTLNKSFVSEILTNVERDFPEPTNVRTAERGRADGVVPEAFRQKQAVAPGQLDIHKTLAEAAARVTVSLESDRDADSGEDMLNVSARVVLQTTLDLGSNFWRAVTNRRTRDYGFVHVSQPGVWGPLVHSRLPETPVLLEIGCGELRIFDFGKDAKPYKDLLHSVNLYDVWSNPKGTLETEEAGPCIFIAELWETFYSEKYYFCAEATPMRHLREALMLQWTRFSTISQAMEDAKAADAESFQASRAAGYGVQVPSKPKQAFADSTWFREFNPFDTKSWLPDLPPAHEEDVETPLQRWEHAKSE</sequence>